<feature type="non-terminal residue" evidence="2">
    <location>
        <position position="1"/>
    </location>
</feature>
<dbReference type="AlphaFoldDB" id="A0A382R8H8"/>
<keyword evidence="1" id="KW-0812">Transmembrane</keyword>
<gene>
    <name evidence="2" type="ORF">METZ01_LOCUS346877</name>
</gene>
<keyword evidence="1" id="KW-0472">Membrane</keyword>
<keyword evidence="1" id="KW-1133">Transmembrane helix</keyword>
<sequence length="119" mass="12781">WSELAGARNVNDIHGGLDGTKQAIWFPLAAIVAFAVAAIVGTLTIKISRDNSSSGEVGADDSADQPGVGLEGLIHRSYFANLPSSLRTFRSEVGDIWRNGLIKADRWSLFRLILGRSSN</sequence>
<name>A0A382R8H8_9ZZZZ</name>
<evidence type="ECO:0000313" key="2">
    <source>
        <dbReference type="EMBL" id="SVC94023.1"/>
    </source>
</evidence>
<protein>
    <submittedName>
        <fullName evidence="2">Uncharacterized protein</fullName>
    </submittedName>
</protein>
<reference evidence="2" key="1">
    <citation type="submission" date="2018-05" db="EMBL/GenBank/DDBJ databases">
        <authorList>
            <person name="Lanie J.A."/>
            <person name="Ng W.-L."/>
            <person name="Kazmierczak K.M."/>
            <person name="Andrzejewski T.M."/>
            <person name="Davidsen T.M."/>
            <person name="Wayne K.J."/>
            <person name="Tettelin H."/>
            <person name="Glass J.I."/>
            <person name="Rusch D."/>
            <person name="Podicherti R."/>
            <person name="Tsui H.-C.T."/>
            <person name="Winkler M.E."/>
        </authorList>
    </citation>
    <scope>NUCLEOTIDE SEQUENCE</scope>
</reference>
<dbReference type="EMBL" id="UINC01119888">
    <property type="protein sequence ID" value="SVC94023.1"/>
    <property type="molecule type" value="Genomic_DNA"/>
</dbReference>
<organism evidence="2">
    <name type="scientific">marine metagenome</name>
    <dbReference type="NCBI Taxonomy" id="408172"/>
    <lineage>
        <taxon>unclassified sequences</taxon>
        <taxon>metagenomes</taxon>
        <taxon>ecological metagenomes</taxon>
    </lineage>
</organism>
<feature type="transmembrane region" description="Helical" evidence="1">
    <location>
        <begin position="24"/>
        <end position="45"/>
    </location>
</feature>
<accession>A0A382R8H8</accession>
<evidence type="ECO:0000256" key="1">
    <source>
        <dbReference type="SAM" id="Phobius"/>
    </source>
</evidence>
<proteinExistence type="predicted"/>